<keyword evidence="2" id="KW-0328">Glycosyltransferase</keyword>
<dbReference type="EMBL" id="SRRZ01000048">
    <property type="protein sequence ID" value="NQE35130.1"/>
    <property type="molecule type" value="Genomic_DNA"/>
</dbReference>
<gene>
    <name evidence="2" type="primary">kanE_3</name>
    <name evidence="2" type="ORF">E5S67_02860</name>
</gene>
<dbReference type="SUPFAM" id="SSF53756">
    <property type="entry name" value="UDP-Glycosyltransferase/glycogen phosphorylase"/>
    <property type="match status" value="1"/>
</dbReference>
<proteinExistence type="predicted"/>
<name>A0ABX2CZV4_9CYAN</name>
<evidence type="ECO:0000259" key="1">
    <source>
        <dbReference type="Pfam" id="PF00534"/>
    </source>
</evidence>
<dbReference type="InterPro" id="IPR001296">
    <property type="entry name" value="Glyco_trans_1"/>
</dbReference>
<keyword evidence="2" id="KW-0808">Transferase</keyword>
<evidence type="ECO:0000313" key="3">
    <source>
        <dbReference type="Proteomes" id="UP000702425"/>
    </source>
</evidence>
<comment type="caution">
    <text evidence="2">The sequence shown here is derived from an EMBL/GenBank/DDBJ whole genome shotgun (WGS) entry which is preliminary data.</text>
</comment>
<dbReference type="PANTHER" id="PTHR45947">
    <property type="entry name" value="SULFOQUINOVOSYL TRANSFERASE SQD2"/>
    <property type="match status" value="1"/>
</dbReference>
<dbReference type="RefSeq" id="WP_172188276.1">
    <property type="nucleotide sequence ID" value="NZ_CAWPPK010000261.1"/>
</dbReference>
<sequence>MNIAYLVNQYPKVSHSFVRREVLAVENCGMKVARFSIRSCESELVDGADKLEQELTKVILGVGVKGLASALLRVAATRPIRFIEAVRLMFKVGWHSERGILLHLAYLAEACILLNWFAESGTAHVHAHFGTNSTTVAMLCRVLGGPTYSFTVHGPEEFDKATLLSLDEKIKRSTFVAAVSSFGKSQLFRWCDRTFWSKIHVIHCGVDAAFLAAPYVPIPAAPRLACIGRLSEQKGHLLLLEAANLLAVQGLEFKLVLVGDGPLRSDIEQQILQLGLQNHIEITGWASGDRVQQEILASRAMVLPSFAEGLPVVIMEALALNRPVISTYVAGIPELVEPGVCGWLVPPGSAEALAVAMRAVLEAPVEKLEQMGKTGAQRVAQQHNVDLEAKKLVALFESA</sequence>
<dbReference type="Pfam" id="PF00534">
    <property type="entry name" value="Glycos_transf_1"/>
    <property type="match status" value="1"/>
</dbReference>
<dbReference type="PANTHER" id="PTHR45947:SF15">
    <property type="entry name" value="TEICHURONIC ACID BIOSYNTHESIS GLYCOSYLTRANSFERASE TUAC-RELATED"/>
    <property type="match status" value="1"/>
</dbReference>
<accession>A0ABX2CZV4</accession>
<dbReference type="GO" id="GO:0016757">
    <property type="term" value="F:glycosyltransferase activity"/>
    <property type="evidence" value="ECO:0007669"/>
    <property type="project" value="UniProtKB-KW"/>
</dbReference>
<dbReference type="InterPro" id="IPR050194">
    <property type="entry name" value="Glycosyltransferase_grp1"/>
</dbReference>
<dbReference type="Gene3D" id="3.40.50.2000">
    <property type="entry name" value="Glycogen Phosphorylase B"/>
    <property type="match status" value="2"/>
</dbReference>
<organism evidence="2 3">
    <name type="scientific">Microcoleus asticus IPMA8</name>
    <dbReference type="NCBI Taxonomy" id="2563858"/>
    <lineage>
        <taxon>Bacteria</taxon>
        <taxon>Bacillati</taxon>
        <taxon>Cyanobacteriota</taxon>
        <taxon>Cyanophyceae</taxon>
        <taxon>Oscillatoriophycideae</taxon>
        <taxon>Oscillatoriales</taxon>
        <taxon>Microcoleaceae</taxon>
        <taxon>Microcoleus</taxon>
        <taxon>Microcoleus asticus</taxon>
    </lineage>
</organism>
<reference evidence="2 3" key="1">
    <citation type="journal article" date="2020" name="Sci. Rep.">
        <title>A novel cyanobacterial geosmin producer, revising GeoA distribution and dispersion patterns in Bacteria.</title>
        <authorList>
            <person name="Churro C."/>
            <person name="Semedo-Aguiar A.P."/>
            <person name="Silva A.D."/>
            <person name="Pereira-Leal J.B."/>
            <person name="Leite R.B."/>
        </authorList>
    </citation>
    <scope>NUCLEOTIDE SEQUENCE [LARGE SCALE GENOMIC DNA]</scope>
    <source>
        <strain evidence="2 3">IPMA8</strain>
    </source>
</reference>
<evidence type="ECO:0000313" key="2">
    <source>
        <dbReference type="EMBL" id="NQE35130.1"/>
    </source>
</evidence>
<dbReference type="Proteomes" id="UP000702425">
    <property type="component" value="Unassembled WGS sequence"/>
</dbReference>
<protein>
    <submittedName>
        <fullName evidence="2">Alpha-D-kanosaminyltransferase</fullName>
        <ecNumber evidence="2">2.4.1.301</ecNumber>
    </submittedName>
</protein>
<feature type="domain" description="Glycosyl transferase family 1" evidence="1">
    <location>
        <begin position="223"/>
        <end position="377"/>
    </location>
</feature>
<keyword evidence="3" id="KW-1185">Reference proteome</keyword>
<dbReference type="EC" id="2.4.1.301" evidence="2"/>